<dbReference type="InterPro" id="IPR042203">
    <property type="entry name" value="Leu/Phe-tRNA_Trfase_C"/>
</dbReference>
<name>A0A1X6Z7G5_9RHOB</name>
<dbReference type="HAMAP" id="MF_00688">
    <property type="entry name" value="Leu_Phe_trans"/>
    <property type="match status" value="1"/>
</dbReference>
<keyword evidence="1 4" id="KW-0963">Cytoplasm</keyword>
<dbReference type="FunFam" id="3.40.630.70:FF:000001">
    <property type="entry name" value="Leucyl/phenylalanyl-tRNA--protein transferase"/>
    <property type="match status" value="1"/>
</dbReference>
<dbReference type="Proteomes" id="UP000193570">
    <property type="component" value="Unassembled WGS sequence"/>
</dbReference>
<gene>
    <name evidence="4 5" type="primary">aat</name>
    <name evidence="5" type="ORF">ROJ8625_02146</name>
</gene>
<accession>A0A1X6Z7G5</accession>
<keyword evidence="2 4" id="KW-0808">Transferase</keyword>
<dbReference type="InterPro" id="IPR016181">
    <property type="entry name" value="Acyl_CoA_acyltransferase"/>
</dbReference>
<dbReference type="EMBL" id="FWFK01000003">
    <property type="protein sequence ID" value="SLN43355.1"/>
    <property type="molecule type" value="Genomic_DNA"/>
</dbReference>
<dbReference type="GO" id="GO:0005737">
    <property type="term" value="C:cytoplasm"/>
    <property type="evidence" value="ECO:0007669"/>
    <property type="project" value="UniProtKB-SubCell"/>
</dbReference>
<evidence type="ECO:0000256" key="2">
    <source>
        <dbReference type="ARBA" id="ARBA00022679"/>
    </source>
</evidence>
<dbReference type="NCBIfam" id="TIGR00667">
    <property type="entry name" value="aat"/>
    <property type="match status" value="1"/>
</dbReference>
<dbReference type="Pfam" id="PF03588">
    <property type="entry name" value="Leu_Phe_trans"/>
    <property type="match status" value="1"/>
</dbReference>
<comment type="subcellular location">
    <subcellularLocation>
        <location evidence="4">Cytoplasm</location>
    </subcellularLocation>
</comment>
<keyword evidence="6" id="KW-1185">Reference proteome</keyword>
<protein>
    <recommendedName>
        <fullName evidence="4">Leucyl/phenylalanyl-tRNA--protein transferase</fullName>
        <ecNumber evidence="4">2.3.2.6</ecNumber>
    </recommendedName>
    <alternativeName>
        <fullName evidence="4">L/F-transferase</fullName>
    </alternativeName>
    <alternativeName>
        <fullName evidence="4">Leucyltransferase</fullName>
    </alternativeName>
    <alternativeName>
        <fullName evidence="4">Phenyalanyltransferase</fullName>
    </alternativeName>
</protein>
<organism evidence="5 6">
    <name type="scientific">Roseivivax jejudonensis</name>
    <dbReference type="NCBI Taxonomy" id="1529041"/>
    <lineage>
        <taxon>Bacteria</taxon>
        <taxon>Pseudomonadati</taxon>
        <taxon>Pseudomonadota</taxon>
        <taxon>Alphaproteobacteria</taxon>
        <taxon>Rhodobacterales</taxon>
        <taxon>Roseobacteraceae</taxon>
        <taxon>Roseivivax</taxon>
    </lineage>
</organism>
<dbReference type="GO" id="GO:0008914">
    <property type="term" value="F:leucyl-tRNA--protein transferase activity"/>
    <property type="evidence" value="ECO:0007669"/>
    <property type="project" value="UniProtKB-UniRule"/>
</dbReference>
<evidence type="ECO:0000313" key="5">
    <source>
        <dbReference type="EMBL" id="SLN43355.1"/>
    </source>
</evidence>
<dbReference type="Gene3D" id="3.40.630.70">
    <property type="entry name" value="Leucyl/phenylalanyl-tRNA-protein transferase, C-terminal domain"/>
    <property type="match status" value="1"/>
</dbReference>
<dbReference type="EC" id="2.3.2.6" evidence="4"/>
<dbReference type="PANTHER" id="PTHR30098:SF2">
    <property type="entry name" value="LEUCYL_PHENYLALANYL-TRNA--PROTEIN TRANSFERASE"/>
    <property type="match status" value="1"/>
</dbReference>
<reference evidence="5 6" key="1">
    <citation type="submission" date="2017-03" db="EMBL/GenBank/DDBJ databases">
        <authorList>
            <person name="Afonso C.L."/>
            <person name="Miller P.J."/>
            <person name="Scott M.A."/>
            <person name="Spackman E."/>
            <person name="Goraichik I."/>
            <person name="Dimitrov K.M."/>
            <person name="Suarez D.L."/>
            <person name="Swayne D.E."/>
        </authorList>
    </citation>
    <scope>NUCLEOTIDE SEQUENCE [LARGE SCALE GENOMIC DNA]</scope>
    <source>
        <strain evidence="5 6">CECT 8625</strain>
    </source>
</reference>
<dbReference type="OrthoDB" id="9790282at2"/>
<dbReference type="GO" id="GO:0030163">
    <property type="term" value="P:protein catabolic process"/>
    <property type="evidence" value="ECO:0007669"/>
    <property type="project" value="UniProtKB-UniRule"/>
</dbReference>
<evidence type="ECO:0000256" key="1">
    <source>
        <dbReference type="ARBA" id="ARBA00022490"/>
    </source>
</evidence>
<sequence length="211" mass="23427">MTVSPQLVLQAYRVGVFPMAEHRNDPDIFWVDPRHRGIIPLDRFRISKSLARTLRKDRYEVTLDRDFAGVMHACADRPETWINAEILGLYAALHEQGHAHSLEVWQDGELAGGVYGVAFGAVYCGESMFSRRRDGSKIALAWLVDHLKTTGFQLFDTQFLTPHLASLGGVEITRSEYQDRLATAAAASADFLGAPLPASGQDVVQRNTQTS</sequence>
<dbReference type="InterPro" id="IPR004616">
    <property type="entry name" value="Leu/Phe-tRNA_Trfase"/>
</dbReference>
<comment type="catalytic activity">
    <reaction evidence="4">
        <text>N-terminal L-lysyl-[protein] + L-leucyl-tRNA(Leu) = N-terminal L-leucyl-L-lysyl-[protein] + tRNA(Leu) + H(+)</text>
        <dbReference type="Rhea" id="RHEA:12340"/>
        <dbReference type="Rhea" id="RHEA-COMP:9613"/>
        <dbReference type="Rhea" id="RHEA-COMP:9622"/>
        <dbReference type="Rhea" id="RHEA-COMP:12670"/>
        <dbReference type="Rhea" id="RHEA-COMP:12671"/>
        <dbReference type="ChEBI" id="CHEBI:15378"/>
        <dbReference type="ChEBI" id="CHEBI:65249"/>
        <dbReference type="ChEBI" id="CHEBI:78442"/>
        <dbReference type="ChEBI" id="CHEBI:78494"/>
        <dbReference type="ChEBI" id="CHEBI:133043"/>
        <dbReference type="EC" id="2.3.2.6"/>
    </reaction>
</comment>
<evidence type="ECO:0000256" key="4">
    <source>
        <dbReference type="HAMAP-Rule" id="MF_00688"/>
    </source>
</evidence>
<comment type="function">
    <text evidence="4">Functions in the N-end rule pathway of protein degradation where it conjugates Leu, Phe and, less efficiently, Met from aminoacyl-tRNAs to the N-termini of proteins containing an N-terminal arginine or lysine.</text>
</comment>
<evidence type="ECO:0000256" key="3">
    <source>
        <dbReference type="ARBA" id="ARBA00023315"/>
    </source>
</evidence>
<dbReference type="AlphaFoldDB" id="A0A1X6Z7G5"/>
<dbReference type="PANTHER" id="PTHR30098">
    <property type="entry name" value="LEUCYL/PHENYLALANYL-TRNA--PROTEIN TRANSFERASE"/>
    <property type="match status" value="1"/>
</dbReference>
<dbReference type="SUPFAM" id="SSF55729">
    <property type="entry name" value="Acyl-CoA N-acyltransferases (Nat)"/>
    <property type="match status" value="1"/>
</dbReference>
<comment type="similarity">
    <text evidence="4">Belongs to the L/F-transferase family.</text>
</comment>
<evidence type="ECO:0000313" key="6">
    <source>
        <dbReference type="Proteomes" id="UP000193570"/>
    </source>
</evidence>
<keyword evidence="3 4" id="KW-0012">Acyltransferase</keyword>
<comment type="catalytic activity">
    <reaction evidence="4">
        <text>L-phenylalanyl-tRNA(Phe) + an N-terminal L-alpha-aminoacyl-[protein] = an N-terminal L-phenylalanyl-L-alpha-aminoacyl-[protein] + tRNA(Phe)</text>
        <dbReference type="Rhea" id="RHEA:43632"/>
        <dbReference type="Rhea" id="RHEA-COMP:9668"/>
        <dbReference type="Rhea" id="RHEA-COMP:9699"/>
        <dbReference type="Rhea" id="RHEA-COMP:10636"/>
        <dbReference type="Rhea" id="RHEA-COMP:10637"/>
        <dbReference type="ChEBI" id="CHEBI:78442"/>
        <dbReference type="ChEBI" id="CHEBI:78531"/>
        <dbReference type="ChEBI" id="CHEBI:78597"/>
        <dbReference type="ChEBI" id="CHEBI:83561"/>
        <dbReference type="EC" id="2.3.2.6"/>
    </reaction>
</comment>
<proteinExistence type="inferred from homology"/>
<dbReference type="RefSeq" id="WP_085791838.1">
    <property type="nucleotide sequence ID" value="NZ_FWFK01000003.1"/>
</dbReference>
<comment type="catalytic activity">
    <reaction evidence="4">
        <text>N-terminal L-arginyl-[protein] + L-leucyl-tRNA(Leu) = N-terminal L-leucyl-L-arginyl-[protein] + tRNA(Leu) + H(+)</text>
        <dbReference type="Rhea" id="RHEA:50416"/>
        <dbReference type="Rhea" id="RHEA-COMP:9613"/>
        <dbReference type="Rhea" id="RHEA-COMP:9622"/>
        <dbReference type="Rhea" id="RHEA-COMP:12672"/>
        <dbReference type="Rhea" id="RHEA-COMP:12673"/>
        <dbReference type="ChEBI" id="CHEBI:15378"/>
        <dbReference type="ChEBI" id="CHEBI:64719"/>
        <dbReference type="ChEBI" id="CHEBI:78442"/>
        <dbReference type="ChEBI" id="CHEBI:78494"/>
        <dbReference type="ChEBI" id="CHEBI:133044"/>
        <dbReference type="EC" id="2.3.2.6"/>
    </reaction>
</comment>